<keyword evidence="3" id="KW-1185">Reference proteome</keyword>
<evidence type="ECO:0000313" key="2">
    <source>
        <dbReference type="EMBL" id="NKX50668.1"/>
    </source>
</evidence>
<sequence>MSEYKASGRRRAAAPAAKARPRTGQPGRRRAAEPARSPLAAAVHGLGHKAALVAAVSGMALTVALPTTAGAAGGTAPAASSPAAVTAAQVKGGYQRSGLSSAVDADTRLVQIMVASGTEVNATSSKGTLSQPMGAMKMT</sequence>
<comment type="caution">
    <text evidence="2">The sequence shown here is derived from an EMBL/GenBank/DDBJ whole genome shotgun (WGS) entry which is preliminary data.</text>
</comment>
<protein>
    <submittedName>
        <fullName evidence="2">Uncharacterized protein</fullName>
    </submittedName>
</protein>
<feature type="non-terminal residue" evidence="2">
    <location>
        <position position="139"/>
    </location>
</feature>
<reference evidence="2 3" key="1">
    <citation type="submission" date="2020-04" db="EMBL/GenBank/DDBJ databases">
        <authorList>
            <person name="Liu S."/>
        </authorList>
    </citation>
    <scope>NUCLEOTIDE SEQUENCE [LARGE SCALE GENOMIC DNA]</scope>
    <source>
        <strain evidence="2 3">CGMCC 1.15091</strain>
    </source>
</reference>
<evidence type="ECO:0000256" key="1">
    <source>
        <dbReference type="SAM" id="MobiDB-lite"/>
    </source>
</evidence>
<proteinExistence type="predicted"/>
<dbReference type="Proteomes" id="UP000523795">
    <property type="component" value="Unassembled WGS sequence"/>
</dbReference>
<organism evidence="2 3">
    <name type="scientific">Arthrobacter deserti</name>
    <dbReference type="NCBI Taxonomy" id="1742687"/>
    <lineage>
        <taxon>Bacteria</taxon>
        <taxon>Bacillati</taxon>
        <taxon>Actinomycetota</taxon>
        <taxon>Actinomycetes</taxon>
        <taxon>Micrococcales</taxon>
        <taxon>Micrococcaceae</taxon>
        <taxon>Arthrobacter</taxon>
    </lineage>
</organism>
<gene>
    <name evidence="2" type="ORF">HER39_08825</name>
</gene>
<evidence type="ECO:0000313" key="3">
    <source>
        <dbReference type="Proteomes" id="UP000523795"/>
    </source>
</evidence>
<dbReference type="EMBL" id="JAAZSR010000115">
    <property type="protein sequence ID" value="NKX50668.1"/>
    <property type="molecule type" value="Genomic_DNA"/>
</dbReference>
<name>A0ABX1JMZ0_9MICC</name>
<feature type="region of interest" description="Disordered" evidence="1">
    <location>
        <begin position="1"/>
        <end position="37"/>
    </location>
</feature>
<accession>A0ABX1JMZ0</accession>